<dbReference type="Pfam" id="PF01846">
    <property type="entry name" value="FF"/>
    <property type="match status" value="3"/>
</dbReference>
<accession>A0A5E4NJ92</accession>
<dbReference type="FunFam" id="1.10.10.440:FF:000002">
    <property type="entry name" value="pre-mRNA-processing factor 40 homolog A isoform X1"/>
    <property type="match status" value="1"/>
</dbReference>
<dbReference type="FunFam" id="1.10.10.440:FF:000003">
    <property type="entry name" value="Pre-mRNA processing factor 40 homolog A"/>
    <property type="match status" value="1"/>
</dbReference>
<dbReference type="InterPro" id="IPR001202">
    <property type="entry name" value="WW_dom"/>
</dbReference>
<feature type="domain" description="FF" evidence="5">
    <location>
        <begin position="595"/>
        <end position="649"/>
    </location>
</feature>
<feature type="compositionally biased region" description="Polar residues" evidence="3">
    <location>
        <begin position="221"/>
        <end position="237"/>
    </location>
</feature>
<feature type="domain" description="FF" evidence="5">
    <location>
        <begin position="245"/>
        <end position="299"/>
    </location>
</feature>
<dbReference type="Gene3D" id="2.20.70.10">
    <property type="match status" value="2"/>
</dbReference>
<feature type="region of interest" description="Disordered" evidence="3">
    <location>
        <begin position="654"/>
        <end position="757"/>
    </location>
</feature>
<dbReference type="Gene3D" id="1.10.10.440">
    <property type="entry name" value="FF domain"/>
    <property type="match status" value="5"/>
</dbReference>
<proteinExistence type="predicted"/>
<feature type="compositionally biased region" description="Basic residues" evidence="3">
    <location>
        <begin position="705"/>
        <end position="717"/>
    </location>
</feature>
<dbReference type="Pfam" id="PF25432">
    <property type="entry name" value="FF_PRPF40A"/>
    <property type="match status" value="1"/>
</dbReference>
<evidence type="ECO:0000313" key="6">
    <source>
        <dbReference type="EMBL" id="VVC43796.1"/>
    </source>
</evidence>
<feature type="compositionally biased region" description="Basic and acidic residues" evidence="3">
    <location>
        <begin position="677"/>
        <end position="696"/>
    </location>
</feature>
<feature type="region of interest" description="Disordered" evidence="3">
    <location>
        <begin position="216"/>
        <end position="237"/>
    </location>
</feature>
<dbReference type="PROSITE" id="PS51676">
    <property type="entry name" value="FF"/>
    <property type="match status" value="3"/>
</dbReference>
<keyword evidence="7" id="KW-1185">Reference proteome</keyword>
<dbReference type="EMBL" id="CABPRJ010002372">
    <property type="protein sequence ID" value="VVC43796.1"/>
    <property type="molecule type" value="Genomic_DNA"/>
</dbReference>
<feature type="domain" description="WW" evidence="4">
    <location>
        <begin position="88"/>
        <end position="121"/>
    </location>
</feature>
<evidence type="ECO:0000256" key="1">
    <source>
        <dbReference type="ARBA" id="ARBA00022737"/>
    </source>
</evidence>
<gene>
    <name evidence="6" type="ORF">CINCED_3A020008</name>
</gene>
<dbReference type="InterPro" id="IPR036517">
    <property type="entry name" value="FF_domain_sf"/>
</dbReference>
<dbReference type="InterPro" id="IPR036020">
    <property type="entry name" value="WW_dom_sf"/>
</dbReference>
<organism evidence="6 7">
    <name type="scientific">Cinara cedri</name>
    <dbReference type="NCBI Taxonomy" id="506608"/>
    <lineage>
        <taxon>Eukaryota</taxon>
        <taxon>Metazoa</taxon>
        <taxon>Ecdysozoa</taxon>
        <taxon>Arthropoda</taxon>
        <taxon>Hexapoda</taxon>
        <taxon>Insecta</taxon>
        <taxon>Pterygota</taxon>
        <taxon>Neoptera</taxon>
        <taxon>Paraneoptera</taxon>
        <taxon>Hemiptera</taxon>
        <taxon>Sternorrhyncha</taxon>
        <taxon>Aphidomorpha</taxon>
        <taxon>Aphidoidea</taxon>
        <taxon>Aphididae</taxon>
        <taxon>Lachninae</taxon>
        <taxon>Cinara</taxon>
    </lineage>
</organism>
<dbReference type="Pfam" id="PF00397">
    <property type="entry name" value="WW"/>
    <property type="match status" value="2"/>
</dbReference>
<dbReference type="PROSITE" id="PS50020">
    <property type="entry name" value="WW_DOMAIN_2"/>
    <property type="match status" value="2"/>
</dbReference>
<evidence type="ECO:0000259" key="4">
    <source>
        <dbReference type="PROSITE" id="PS50020"/>
    </source>
</evidence>
<dbReference type="SMART" id="SM00456">
    <property type="entry name" value="WW"/>
    <property type="match status" value="2"/>
</dbReference>
<feature type="compositionally biased region" description="Basic and acidic residues" evidence="3">
    <location>
        <begin position="733"/>
        <end position="742"/>
    </location>
</feature>
<dbReference type="PROSITE" id="PS01159">
    <property type="entry name" value="WW_DOMAIN_1"/>
    <property type="match status" value="1"/>
</dbReference>
<dbReference type="InterPro" id="IPR002713">
    <property type="entry name" value="FF_domain"/>
</dbReference>
<protein>
    <submittedName>
        <fullName evidence="6">FF domain,WW domain</fullName>
    </submittedName>
</protein>
<dbReference type="PANTHER" id="PTHR11864:SF0">
    <property type="entry name" value="PRP40 PRE-MRNA PROCESSING FACTOR 40 HOMOLOG A (YEAST)"/>
    <property type="match status" value="1"/>
</dbReference>
<dbReference type="CDD" id="cd00201">
    <property type="entry name" value="WW"/>
    <property type="match status" value="2"/>
</dbReference>
<feature type="compositionally biased region" description="Basic residues" evidence="3">
    <location>
        <begin position="656"/>
        <end position="676"/>
    </location>
</feature>
<keyword evidence="1" id="KW-0677">Repeat</keyword>
<dbReference type="InterPro" id="IPR039726">
    <property type="entry name" value="Prp40-like"/>
</dbReference>
<dbReference type="GO" id="GO:0071004">
    <property type="term" value="C:U2-type prespliceosome"/>
    <property type="evidence" value="ECO:0007669"/>
    <property type="project" value="TreeGrafter"/>
</dbReference>
<dbReference type="SUPFAM" id="SSF51045">
    <property type="entry name" value="WW domain"/>
    <property type="match status" value="2"/>
</dbReference>
<dbReference type="SUPFAM" id="SSF81698">
    <property type="entry name" value="FF domain"/>
    <property type="match status" value="4"/>
</dbReference>
<sequence length="772" mass="89713">MDSPNSGPPALNTRVAPPMIPPPAFPPVSQMGFTPGAIPPGFMAAAPMGIGPPGMPPPFMPPFNMNMPGEIVGAPVTFAKVLQLPTEESKSTDWTEHKAPDGRFYYYNSVTKQSAWEKPDELKTKTEIMLDQSPWKEYKSDTGATYYHNINSKESSWTIPAELEEIKLKIASEQTISGSPLMQAAIDGPIVMDSLDAKSAMEQAMEATLAYIDIPDDENRPANNVTGKGSKSKSQAQEVPLLKNKQELIDAFKELLKKKNIPSNASWEQTVKIISRDPIYLQVKKLNEKRQLFNAYKTQRQKDEKDEHRLKAKKAKEDLEKFLMKNEDMTSKTKYYRLEERYEHLDIWRNVSDIDRRDVYDDVVFNLAKREKEDAKVQKKRNMKQLAALLDSMTIVDHTTTWYQVQEMLLNNQNFVNDPKLLGMEKEDALTVFQDHIRELEKEEEHDKERERRRRKQQERKNRDNFGMFLEELHQQGKLTSVSLWKELYPVISTDIRFSALLGQPGSTALDLFKFYVEDLKSRFHEEKKIIKEILKENSFIIDVNTTFEEFARVICLDKKSETLDAGNVKLAYHGFLEKAEGREKERLREENRKQRKLETSFRSLLKDIDVDYKSNWDTVRGQIENQQAFQAITLESERLRIFKEYQVDTEEVCNHHHSKMKRSKKSKKHKKKSRSKSLESSDSDYRYKKKTKDDSPDISDNESRRRKNKKSKKKKHSESPMTRSRSRSSSLRRSDIDEVKNKRNFKSGEYSDDDLEAKRKALLAQLHDEMN</sequence>
<dbReference type="OrthoDB" id="187617at2759"/>
<evidence type="ECO:0000256" key="3">
    <source>
        <dbReference type="SAM" id="MobiDB-lite"/>
    </source>
</evidence>
<dbReference type="AlphaFoldDB" id="A0A5E4NJ92"/>
<evidence type="ECO:0000313" key="7">
    <source>
        <dbReference type="Proteomes" id="UP000325440"/>
    </source>
</evidence>
<dbReference type="Proteomes" id="UP000325440">
    <property type="component" value="Unassembled WGS sequence"/>
</dbReference>
<feature type="coiled-coil region" evidence="2">
    <location>
        <begin position="298"/>
        <end position="332"/>
    </location>
</feature>
<name>A0A5E4NJ92_9HEMI</name>
<feature type="domain" description="FF" evidence="5">
    <location>
        <begin position="458"/>
        <end position="519"/>
    </location>
</feature>
<feature type="domain" description="WW" evidence="4">
    <location>
        <begin position="132"/>
        <end position="162"/>
    </location>
</feature>
<evidence type="ECO:0000256" key="2">
    <source>
        <dbReference type="SAM" id="Coils"/>
    </source>
</evidence>
<dbReference type="PANTHER" id="PTHR11864">
    <property type="entry name" value="PRE-MRNA-PROCESSING PROTEIN PRP40"/>
    <property type="match status" value="1"/>
</dbReference>
<dbReference type="GO" id="GO:0005685">
    <property type="term" value="C:U1 snRNP"/>
    <property type="evidence" value="ECO:0007669"/>
    <property type="project" value="TreeGrafter"/>
</dbReference>
<dbReference type="GO" id="GO:0003723">
    <property type="term" value="F:RNA binding"/>
    <property type="evidence" value="ECO:0007669"/>
    <property type="project" value="TreeGrafter"/>
</dbReference>
<keyword evidence="2" id="KW-0175">Coiled coil</keyword>
<dbReference type="SMART" id="SM00441">
    <property type="entry name" value="FF"/>
    <property type="match status" value="4"/>
</dbReference>
<dbReference type="GO" id="GO:0045292">
    <property type="term" value="P:mRNA cis splicing, via spliceosome"/>
    <property type="evidence" value="ECO:0007669"/>
    <property type="project" value="InterPro"/>
</dbReference>
<reference evidence="6 7" key="1">
    <citation type="submission" date="2019-08" db="EMBL/GenBank/DDBJ databases">
        <authorList>
            <person name="Alioto T."/>
            <person name="Alioto T."/>
            <person name="Gomez Garrido J."/>
        </authorList>
    </citation>
    <scope>NUCLEOTIDE SEQUENCE [LARGE SCALE GENOMIC DNA]</scope>
</reference>
<evidence type="ECO:0000259" key="5">
    <source>
        <dbReference type="PROSITE" id="PS51676"/>
    </source>
</evidence>